<dbReference type="AlphaFoldDB" id="A0A1I5AUW7"/>
<name>A0A1I5AUW7_9GAMM</name>
<dbReference type="InterPro" id="IPR013387">
    <property type="entry name" value="T3SS_PrgH/EprH"/>
</dbReference>
<dbReference type="NCBIfam" id="TIGR02554">
    <property type="entry name" value="PrgH"/>
    <property type="match status" value="1"/>
</dbReference>
<dbReference type="Gene3D" id="2.60.200.20">
    <property type="match status" value="1"/>
</dbReference>
<dbReference type="RefSeq" id="WP_092879501.1">
    <property type="nucleotide sequence ID" value="NZ_FOVC01000013.1"/>
</dbReference>
<dbReference type="InterPro" id="IPR019029">
    <property type="entry name" value="T3SS_PrgH/EprH-like"/>
</dbReference>
<keyword evidence="3" id="KW-1185">Reference proteome</keyword>
<organism evidence="2 3">
    <name type="scientific">Izhakiella capsodis</name>
    <dbReference type="NCBI Taxonomy" id="1367852"/>
    <lineage>
        <taxon>Bacteria</taxon>
        <taxon>Pseudomonadati</taxon>
        <taxon>Pseudomonadota</taxon>
        <taxon>Gammaproteobacteria</taxon>
        <taxon>Enterobacterales</taxon>
        <taxon>Erwiniaceae</taxon>
        <taxon>Izhakiella</taxon>
    </lineage>
</organism>
<evidence type="ECO:0000256" key="1">
    <source>
        <dbReference type="SAM" id="Phobius"/>
    </source>
</evidence>
<dbReference type="Proteomes" id="UP000242222">
    <property type="component" value="Unassembled WGS sequence"/>
</dbReference>
<feature type="transmembrane region" description="Helical" evidence="1">
    <location>
        <begin position="172"/>
        <end position="193"/>
    </location>
</feature>
<reference evidence="3" key="1">
    <citation type="submission" date="2016-10" db="EMBL/GenBank/DDBJ databases">
        <authorList>
            <person name="Varghese N."/>
            <person name="Submissions S."/>
        </authorList>
    </citation>
    <scope>NUCLEOTIDE SEQUENCE [LARGE SCALE GENOMIC DNA]</scope>
    <source>
        <strain evidence="3">N6PO6</strain>
    </source>
</reference>
<gene>
    <name evidence="2" type="ORF">SAMN05216516_11337</name>
</gene>
<proteinExistence type="predicted"/>
<accession>A0A1I5AUW7</accession>
<dbReference type="Gene3D" id="3.30.70.1780">
    <property type="match status" value="1"/>
</dbReference>
<dbReference type="STRING" id="1367852.SAMN05216516_11337"/>
<sequence>MNEINDTKPIPDEPKAYTLKILFGPMFGCELHLPVGDYFLIITPALTLQDVDADNMLNFVGEHAVSYTHNTLYIPGNTPSPNLVLRLSAPIEEEEEGKSNSSYNVDILNETECHSTLLRINEVFVYEHIRFAIKADDDEWSEDIKNFVLNPELSAGDSQQAVKRNHNLKKHYILVVCSITLFIVLLVSAIMLYKISERDHQILNLNNALSGSPTPLDIVRGRNDKHLYILTNDYQTMEWIQEGLFRLGKYHDAIPVLLYHEKNEVVDQLNNAGYPVLEIDYTQPQHPIIALWKTLSIKLQQQLIAMTMQKIPFADTVKTVVKTKAQLLQYAQESLARLHIDYRQLNTPGGYAFIIRGSLSDTSLTALNNFITTFNQQWGNRIINFSINMDENWLESKSYLDSSNGYLFINPLHWYFPLKHGDINV</sequence>
<keyword evidence="1" id="KW-1133">Transmembrane helix</keyword>
<dbReference type="EMBL" id="FOVC01000013">
    <property type="protein sequence ID" value="SFN66243.1"/>
    <property type="molecule type" value="Genomic_DNA"/>
</dbReference>
<dbReference type="GO" id="GO:0016020">
    <property type="term" value="C:membrane"/>
    <property type="evidence" value="ECO:0007669"/>
    <property type="project" value="InterPro"/>
</dbReference>
<dbReference type="OrthoDB" id="9035799at2"/>
<keyword evidence="1" id="KW-0812">Transmembrane</keyword>
<dbReference type="Gene3D" id="3.30.70.1770">
    <property type="match status" value="1"/>
</dbReference>
<keyword evidence="1" id="KW-0472">Membrane</keyword>
<evidence type="ECO:0000313" key="3">
    <source>
        <dbReference type="Proteomes" id="UP000242222"/>
    </source>
</evidence>
<dbReference type="Pfam" id="PF09480">
    <property type="entry name" value="PrgH"/>
    <property type="match status" value="1"/>
</dbReference>
<evidence type="ECO:0000313" key="2">
    <source>
        <dbReference type="EMBL" id="SFN66243.1"/>
    </source>
</evidence>
<protein>
    <submittedName>
        <fullName evidence="2">Type III secretion system protein PrgH/EprH</fullName>
    </submittedName>
</protein>